<dbReference type="GeneID" id="7018504"/>
<dbReference type="HOGENOM" id="CLU_040681_10_0_2"/>
<dbReference type="KEGG" id="ton:TON_1469"/>
<evidence type="ECO:0000256" key="1">
    <source>
        <dbReference type="ARBA" id="ARBA00023122"/>
    </source>
</evidence>
<dbReference type="STRING" id="523850.TON_1469"/>
<dbReference type="SMART" id="SM00116">
    <property type="entry name" value="CBS"/>
    <property type="match status" value="2"/>
</dbReference>
<keyword evidence="5" id="KW-1185">Reference proteome</keyword>
<evidence type="ECO:0000313" key="5">
    <source>
        <dbReference type="Proteomes" id="UP000002727"/>
    </source>
</evidence>
<feature type="domain" description="CBS" evidence="3">
    <location>
        <begin position="104"/>
        <end position="159"/>
    </location>
</feature>
<dbReference type="PROSITE" id="PS51371">
    <property type="entry name" value="CBS"/>
    <property type="match status" value="2"/>
</dbReference>
<evidence type="ECO:0000313" key="4">
    <source>
        <dbReference type="EMBL" id="ACJ16959.1"/>
    </source>
</evidence>
<proteinExistence type="predicted"/>
<dbReference type="PATRIC" id="fig|523850.10.peg.1482"/>
<dbReference type="CDD" id="cd02205">
    <property type="entry name" value="CBS_pair_SF"/>
    <property type="match status" value="1"/>
</dbReference>
<dbReference type="InterPro" id="IPR000644">
    <property type="entry name" value="CBS_dom"/>
</dbReference>
<dbReference type="Pfam" id="PF00571">
    <property type="entry name" value="CBS"/>
    <property type="match status" value="2"/>
</dbReference>
<dbReference type="Proteomes" id="UP000002727">
    <property type="component" value="Chromosome"/>
</dbReference>
<dbReference type="InterPro" id="IPR046342">
    <property type="entry name" value="CBS_dom_sf"/>
</dbReference>
<dbReference type="PANTHER" id="PTHR43080">
    <property type="entry name" value="CBS DOMAIN-CONTAINING PROTEIN CBSX3, MITOCHONDRIAL"/>
    <property type="match status" value="1"/>
</dbReference>
<dbReference type="InterPro" id="IPR051257">
    <property type="entry name" value="Diverse_CBS-Domain"/>
</dbReference>
<dbReference type="RefSeq" id="WP_012572431.1">
    <property type="nucleotide sequence ID" value="NC_011529.1"/>
</dbReference>
<organism evidence="4 5">
    <name type="scientific">Thermococcus onnurineus (strain NA1)</name>
    <dbReference type="NCBI Taxonomy" id="523850"/>
    <lineage>
        <taxon>Archaea</taxon>
        <taxon>Methanobacteriati</taxon>
        <taxon>Methanobacteriota</taxon>
        <taxon>Thermococci</taxon>
        <taxon>Thermococcales</taxon>
        <taxon>Thermococcaceae</taxon>
        <taxon>Thermococcus</taxon>
    </lineage>
</organism>
<dbReference type="Gene3D" id="3.10.580.10">
    <property type="entry name" value="CBS-domain"/>
    <property type="match status" value="2"/>
</dbReference>
<sequence>MSRDRPPKERPKLNILKLSKMPIRLVMEKNFLRLSPDDKIEKLIKELEHQTCAVVTDDDGKLLGLISIDEIINLVIPPSDYILVGLDAIKEAHFDWDRPVSDIMNPRPIILSPNDSLGYALEMMLETGIKQFPVVDKKKTVLGTFSAQSIVRILRVFVR</sequence>
<name>B6YXZ6_THEON</name>
<keyword evidence="1 2" id="KW-0129">CBS domain</keyword>
<protein>
    <recommendedName>
        <fullName evidence="3">CBS domain-containing protein</fullName>
    </recommendedName>
</protein>
<dbReference type="SUPFAM" id="SSF54631">
    <property type="entry name" value="CBS-domain pair"/>
    <property type="match status" value="1"/>
</dbReference>
<evidence type="ECO:0000256" key="2">
    <source>
        <dbReference type="PROSITE-ProRule" id="PRU00703"/>
    </source>
</evidence>
<feature type="domain" description="CBS" evidence="3">
    <location>
        <begin position="27"/>
        <end position="81"/>
    </location>
</feature>
<dbReference type="AlphaFoldDB" id="B6YXZ6"/>
<dbReference type="PANTHER" id="PTHR43080:SF2">
    <property type="entry name" value="CBS DOMAIN-CONTAINING PROTEIN"/>
    <property type="match status" value="1"/>
</dbReference>
<dbReference type="eggNOG" id="arCOG00606">
    <property type="taxonomic scope" value="Archaea"/>
</dbReference>
<gene>
    <name evidence="4" type="ordered locus">TON_1469</name>
</gene>
<reference evidence="4 5" key="1">
    <citation type="journal article" date="2008" name="J. Bacteriol.">
        <title>The complete genome sequence of Thermococcus onnurineus NA1 reveals a mixed heterotrophic and carboxydotrophic metabolism.</title>
        <authorList>
            <person name="Lee H.S."/>
            <person name="Kang S.G."/>
            <person name="Bae S.S."/>
            <person name="Lim J.K."/>
            <person name="Cho Y."/>
            <person name="Kim Y.J."/>
            <person name="Jeon J.H."/>
            <person name="Cha S.S."/>
            <person name="Kwon K.K."/>
            <person name="Kim H.T."/>
            <person name="Park C.J."/>
            <person name="Lee H.W."/>
            <person name="Kim S.I."/>
            <person name="Chun J."/>
            <person name="Colwell R.R."/>
            <person name="Kim S.J."/>
            <person name="Lee J.H."/>
        </authorList>
    </citation>
    <scope>NUCLEOTIDE SEQUENCE [LARGE SCALE GENOMIC DNA]</scope>
    <source>
        <strain evidence="4 5">NA1</strain>
    </source>
</reference>
<dbReference type="EMBL" id="CP000855">
    <property type="protein sequence ID" value="ACJ16959.1"/>
    <property type="molecule type" value="Genomic_DNA"/>
</dbReference>
<accession>B6YXZ6</accession>
<evidence type="ECO:0000259" key="3">
    <source>
        <dbReference type="PROSITE" id="PS51371"/>
    </source>
</evidence>